<dbReference type="Pfam" id="PF20254">
    <property type="entry name" value="DMFA2_C"/>
    <property type="match status" value="1"/>
</dbReference>
<evidence type="ECO:0000313" key="2">
    <source>
        <dbReference type="EMBL" id="SEE87470.1"/>
    </source>
</evidence>
<keyword evidence="3" id="KW-1185">Reference proteome</keyword>
<dbReference type="Gene3D" id="2.60.40.1120">
    <property type="entry name" value="Carboxypeptidase-like, regulatory domain"/>
    <property type="match status" value="1"/>
</dbReference>
<gene>
    <name evidence="2" type="ORF">SAMN04488561_3103</name>
</gene>
<reference evidence="3" key="1">
    <citation type="submission" date="2016-10" db="EMBL/GenBank/DDBJ databases">
        <authorList>
            <person name="Varghese N."/>
            <person name="Submissions S."/>
        </authorList>
    </citation>
    <scope>NUCLEOTIDE SEQUENCE [LARGE SCALE GENOMIC DNA]</scope>
    <source>
        <strain evidence="3">DSM 45237</strain>
    </source>
</reference>
<dbReference type="STRING" id="561176.SAMN04488561_3103"/>
<feature type="domain" description="N,N-dimethylformamidase beta subunit-like C-terminal" evidence="1">
    <location>
        <begin position="159"/>
        <end position="504"/>
    </location>
</feature>
<sequence>MLVGYVSDENDVAIADVAVELTGTDGVPVSCRSSASGRIDADVAPGRYDVVLARDGYGPKRTTAVAGAEPVRFRLLGERTYGFVWPKEATSGSTAELRVSCPRPYRLSLWRYGSAREQVAPLGMGEHEPGATAIPLPDGDVAGSGVDWSPGEFPGQRVVAPERGGLYFVHVDDDRGGFHGLPWIVSPSAPAAPVAVLASDLTWTAYNSFGGRSNYLNPAGLPPAPAVSRRQDLAFYAHPERGEWEDEHYPPLSLRRPDPDQSIPFAEDVDGPTTTRPGAHLAAADWRLLAWLERQGYGYDLYAESRLDRGELPLDAYRVLVLGCHPEYWTYGMFRQVRDWVHAGGRLLHLGGNGLNCEVELLDDDRMVVHNGDTRRLGPGDGPDWSRFTHRREPEAALLGVGYDQRGLLTAAPYEVVEPSHWAFAGTGVTAGSRFGERSLNGRILGGASGHETDKLSPHSPSGTTLLARGLNADGGGAHLVHVPALGRGEVVSTGSIAYVMALLADDVVSTLTRNVLDRFLADR</sequence>
<dbReference type="SUPFAM" id="SSF49464">
    <property type="entry name" value="Carboxypeptidase regulatory domain-like"/>
    <property type="match status" value="1"/>
</dbReference>
<organism evidence="2 3">
    <name type="scientific">Jiangella alba</name>
    <dbReference type="NCBI Taxonomy" id="561176"/>
    <lineage>
        <taxon>Bacteria</taxon>
        <taxon>Bacillati</taxon>
        <taxon>Actinomycetota</taxon>
        <taxon>Actinomycetes</taxon>
        <taxon>Jiangellales</taxon>
        <taxon>Jiangellaceae</taxon>
        <taxon>Jiangella</taxon>
    </lineage>
</organism>
<dbReference type="Proteomes" id="UP000181980">
    <property type="component" value="Unassembled WGS sequence"/>
</dbReference>
<dbReference type="RefSeq" id="WP_069111817.1">
    <property type="nucleotide sequence ID" value="NZ_FNUC01000003.1"/>
</dbReference>
<evidence type="ECO:0000259" key="1">
    <source>
        <dbReference type="Pfam" id="PF20254"/>
    </source>
</evidence>
<dbReference type="InterPro" id="IPR008969">
    <property type="entry name" value="CarboxyPept-like_regulatory"/>
</dbReference>
<proteinExistence type="predicted"/>
<name>A0A1H5MEG8_9ACTN</name>
<protein>
    <recommendedName>
        <fullName evidence="1">N,N-dimethylformamidase beta subunit-like C-terminal domain-containing protein</fullName>
    </recommendedName>
</protein>
<evidence type="ECO:0000313" key="3">
    <source>
        <dbReference type="Proteomes" id="UP000181980"/>
    </source>
</evidence>
<dbReference type="EMBL" id="FNUC01000003">
    <property type="protein sequence ID" value="SEE87470.1"/>
    <property type="molecule type" value="Genomic_DNA"/>
</dbReference>
<dbReference type="AlphaFoldDB" id="A0A1H5MEG8"/>
<accession>A0A1H5MEG8</accession>
<dbReference type="InterPro" id="IPR046540">
    <property type="entry name" value="DMFA2_C"/>
</dbReference>